<comment type="caution">
    <text evidence="8">The sequence shown here is derived from an EMBL/GenBank/DDBJ whole genome shotgun (WGS) entry which is preliminary data.</text>
</comment>
<keyword evidence="4" id="KW-0418">Kinase</keyword>
<dbReference type="PANTHER" id="PTHR48016:SF56">
    <property type="entry name" value="MAPKK KINASE"/>
    <property type="match status" value="1"/>
</dbReference>
<protein>
    <recommendedName>
        <fullName evidence="7">Protein kinase domain-containing protein</fullName>
    </recommendedName>
</protein>
<name>A0AAW1RLQ5_9CHLO</name>
<dbReference type="PANTHER" id="PTHR48016">
    <property type="entry name" value="MAP KINASE KINASE KINASE SSK2-RELATED-RELATED"/>
    <property type="match status" value="1"/>
</dbReference>
<dbReference type="Gene3D" id="1.25.10.10">
    <property type="entry name" value="Leucine-rich Repeat Variant"/>
    <property type="match status" value="3"/>
</dbReference>
<dbReference type="SMART" id="SM00185">
    <property type="entry name" value="ARM"/>
    <property type="match status" value="7"/>
</dbReference>
<dbReference type="InterPro" id="IPR000719">
    <property type="entry name" value="Prot_kinase_dom"/>
</dbReference>
<feature type="compositionally biased region" description="Basic and acidic residues" evidence="6">
    <location>
        <begin position="569"/>
        <end position="585"/>
    </location>
</feature>
<feature type="region of interest" description="Disordered" evidence="6">
    <location>
        <begin position="306"/>
        <end position="330"/>
    </location>
</feature>
<evidence type="ECO:0000256" key="1">
    <source>
        <dbReference type="ARBA" id="ARBA00006529"/>
    </source>
</evidence>
<feature type="domain" description="Protein kinase" evidence="7">
    <location>
        <begin position="20"/>
        <end position="281"/>
    </location>
</feature>
<feature type="region of interest" description="Disordered" evidence="6">
    <location>
        <begin position="559"/>
        <end position="615"/>
    </location>
</feature>
<keyword evidence="2" id="KW-0808">Transferase</keyword>
<dbReference type="SMART" id="SM00220">
    <property type="entry name" value="S_TKc"/>
    <property type="match status" value="1"/>
</dbReference>
<accession>A0AAW1RLQ5</accession>
<evidence type="ECO:0000256" key="3">
    <source>
        <dbReference type="ARBA" id="ARBA00022741"/>
    </source>
</evidence>
<evidence type="ECO:0000313" key="9">
    <source>
        <dbReference type="Proteomes" id="UP001438707"/>
    </source>
</evidence>
<sequence length="1162" mass="124676">MSSSLNLGAFEPTINPDDLQFGNALVTEGSNATVYRGILRSGNLELPVAIKPFPLSSEAELKMMRREIQILENAARQCAHTCRMYGTCAKKEGFCIVMKLYEGTLAHALQRLPGRRMGVGRALPLMIDIAHGVAELHSTKIVMCDLKPQNVLLDDHGTAVLADFGISRTIERTCANFQATQLAGTPAYMSPEAFEQSGVQDNKTDIWSLGCLFVEMLSGVPPWPGLTMMQIAYGICIGKKKPPMPEGLPSALHEMLLQCFQHDPYKRPSAKEILATLRGIIEERWAAMAGPSAAVPVPMADASLRSTVGSTGSSVMHPRTPNGGTEHTMFNSHTTEFIPIIDEDAEDIPNAFAGTGTVQASEYPSISPFGQPSIQSHPLQTGTFAADQGSYVDGQGTGTVQAGFAPQAFGTRNSTRPSGSAVEQGPMPNAFAMPTQSSSAAATRSPAATSQSAGQPHGYGNEQYNALLPPTNSGPVRGLSLPRTFTNASQESRQLGGHQPHQDPLAEDPMRSFADEENNVFAQMRHAYRQVRAAQVLRTQEMNDPFAQASLQQTQAWGDDEQPLAAQHSRQESSESGRGRRERIGRAPKPLSFGGPRGAASQSPPDPSPLNHFPSISHADSVSALPAVPSSVPAVSLQRLIPHPVRNDHVDRQTITTCVGHLRSSGTGPLQDAAAEQLYEVASNSPGYAASIADQGAIGPLLNALQYSENPETQRASAGIIRVLAETPSLRGRIHQANAIPLLIQFASSKIVALAEQALGALRYLALGGQYIQEQMDQCGGTHVVVQQLRHPRAEIHLNAAEALKNLSLHPLIALAAILTGALPILNSMRHNQNTAMVDAVAGIIFRMSQHAGTRPRLASEQVIPTLIAFLPRESLSEHSPSLGALTNLARGNPANCNLIVQAGGMQVLLDSCSSQISVAYQQLAAEFIEVLATNSEASCKSLFDHGGLRSLLVWLQSHQAPVRLATLRGVQQLCLSHGMKVKSTFIAMGGMQILIQIPAQDVYEQTALLDLLIVLVERKAYAAEQLCHFSGLAKLASMLSSNSEHASGLAATAIRLVISHKECRAAMKDAMVYHIPERLNAMLRSKSPQLQRPAALLALRLASRQENRHNLQQILGPALQSLSSDASTDHETRQAATEASAAIRSSASLKLSFSHFFKSKS</sequence>
<feature type="region of interest" description="Disordered" evidence="6">
    <location>
        <begin position="408"/>
        <end position="509"/>
    </location>
</feature>
<dbReference type="SUPFAM" id="SSF48371">
    <property type="entry name" value="ARM repeat"/>
    <property type="match status" value="2"/>
</dbReference>
<dbReference type="GO" id="GO:0004672">
    <property type="term" value="F:protein kinase activity"/>
    <property type="evidence" value="ECO:0007669"/>
    <property type="project" value="InterPro"/>
</dbReference>
<dbReference type="Pfam" id="PF00069">
    <property type="entry name" value="Pkinase"/>
    <property type="match status" value="1"/>
</dbReference>
<keyword evidence="9" id="KW-1185">Reference proteome</keyword>
<dbReference type="Gene3D" id="3.30.200.20">
    <property type="entry name" value="Phosphorylase Kinase, domain 1"/>
    <property type="match status" value="1"/>
</dbReference>
<dbReference type="GO" id="GO:0005524">
    <property type="term" value="F:ATP binding"/>
    <property type="evidence" value="ECO:0007669"/>
    <property type="project" value="UniProtKB-KW"/>
</dbReference>
<dbReference type="Proteomes" id="UP001438707">
    <property type="component" value="Unassembled WGS sequence"/>
</dbReference>
<organism evidence="8 9">
    <name type="scientific">Apatococcus lobatus</name>
    <dbReference type="NCBI Taxonomy" id="904363"/>
    <lineage>
        <taxon>Eukaryota</taxon>
        <taxon>Viridiplantae</taxon>
        <taxon>Chlorophyta</taxon>
        <taxon>core chlorophytes</taxon>
        <taxon>Trebouxiophyceae</taxon>
        <taxon>Chlorellales</taxon>
        <taxon>Chlorellaceae</taxon>
        <taxon>Apatococcus</taxon>
    </lineage>
</organism>
<dbReference type="AlphaFoldDB" id="A0AAW1RLQ5"/>
<dbReference type="InterPro" id="IPR050538">
    <property type="entry name" value="MAP_kinase_kinase_kinase"/>
</dbReference>
<proteinExistence type="inferred from homology"/>
<dbReference type="EMBL" id="JALJOS010000009">
    <property type="protein sequence ID" value="KAK9834724.1"/>
    <property type="molecule type" value="Genomic_DNA"/>
</dbReference>
<evidence type="ECO:0000256" key="4">
    <source>
        <dbReference type="ARBA" id="ARBA00022777"/>
    </source>
</evidence>
<dbReference type="InterPro" id="IPR011009">
    <property type="entry name" value="Kinase-like_dom_sf"/>
</dbReference>
<keyword evidence="5" id="KW-0067">ATP-binding</keyword>
<comment type="similarity">
    <text evidence="1">Belongs to the protein kinase superfamily. STE Ser/Thr protein kinase family. MAP kinase kinase kinase subfamily.</text>
</comment>
<dbReference type="Gene3D" id="1.10.510.10">
    <property type="entry name" value="Transferase(Phosphotransferase) domain 1"/>
    <property type="match status" value="1"/>
</dbReference>
<dbReference type="InterPro" id="IPR000225">
    <property type="entry name" value="Armadillo"/>
</dbReference>
<feature type="compositionally biased region" description="Polar residues" evidence="6">
    <location>
        <begin position="483"/>
        <end position="493"/>
    </location>
</feature>
<reference evidence="8 9" key="1">
    <citation type="journal article" date="2024" name="Nat. Commun.">
        <title>Phylogenomics reveals the evolutionary origins of lichenization in chlorophyte algae.</title>
        <authorList>
            <person name="Puginier C."/>
            <person name="Libourel C."/>
            <person name="Otte J."/>
            <person name="Skaloud P."/>
            <person name="Haon M."/>
            <person name="Grisel S."/>
            <person name="Petersen M."/>
            <person name="Berrin J.G."/>
            <person name="Delaux P.M."/>
            <person name="Dal Grande F."/>
            <person name="Keller J."/>
        </authorList>
    </citation>
    <scope>NUCLEOTIDE SEQUENCE [LARGE SCALE GENOMIC DNA]</scope>
    <source>
        <strain evidence="8 9">SAG 2145</strain>
    </source>
</reference>
<dbReference type="InterPro" id="IPR016024">
    <property type="entry name" value="ARM-type_fold"/>
</dbReference>
<evidence type="ECO:0000256" key="6">
    <source>
        <dbReference type="SAM" id="MobiDB-lite"/>
    </source>
</evidence>
<keyword evidence="3" id="KW-0547">Nucleotide-binding</keyword>
<evidence type="ECO:0000256" key="5">
    <source>
        <dbReference type="ARBA" id="ARBA00022840"/>
    </source>
</evidence>
<gene>
    <name evidence="8" type="ORF">WJX74_008670</name>
</gene>
<dbReference type="PROSITE" id="PS50011">
    <property type="entry name" value="PROTEIN_KINASE_DOM"/>
    <property type="match status" value="1"/>
</dbReference>
<evidence type="ECO:0000256" key="2">
    <source>
        <dbReference type="ARBA" id="ARBA00022679"/>
    </source>
</evidence>
<feature type="compositionally biased region" description="Low complexity" evidence="6">
    <location>
        <begin position="434"/>
        <end position="453"/>
    </location>
</feature>
<dbReference type="SUPFAM" id="SSF56112">
    <property type="entry name" value="Protein kinase-like (PK-like)"/>
    <property type="match status" value="1"/>
</dbReference>
<evidence type="ECO:0000259" key="7">
    <source>
        <dbReference type="PROSITE" id="PS50011"/>
    </source>
</evidence>
<dbReference type="InterPro" id="IPR011989">
    <property type="entry name" value="ARM-like"/>
</dbReference>
<evidence type="ECO:0000313" key="8">
    <source>
        <dbReference type="EMBL" id="KAK9834724.1"/>
    </source>
</evidence>